<proteinExistence type="predicted"/>
<dbReference type="RefSeq" id="WP_215605717.1">
    <property type="nucleotide sequence ID" value="NZ_CP076136.1"/>
</dbReference>
<sequence>MKHYRPHIFVVVALAIVLASGWHSTLRNALTDLRFAWQSRQASGDIVVVAIDAPSIEKIGVWPWPRRLHADLLRRLEGADVKDVVFDVDFSTPSDAASDRAFVEALQAAGGSVVLPSFKQPASDGGNVTAVHINRPLNQFGDHSWTAIVNVAVEPDGLVRRYPFGEKLDGQFLPSMGAVLAGQYSTRNAPFLIDFGIRAASIPKVSYADVLRGDEVTLNKIRGKKVIIGGTALELGDRFSVPNGGVVSGPILQTLAAESILQNRNLRWTSDVVALAGLCIISLIMMLSWRRLSAGVRVIVLVGMAAAAEAIAILLQAKLPLVLDTSLLLTAIAVYMAAIALDEIDFRGLLGRIAESRFQRIAMSLGDGLVCTDSNQRITVWNPGAVAIFGYGPEEMIGRRFDMILAPQAKAEPGYTSTCEKVRARSRQPGGLVTEFDGLRKDGEVFPVEACFSGWQGTDGFQYGAILRDISVRKREAERIRYLAEHDSLTGLANRNTLNVTLAEMISGAEKDASEVALLVVGLDGFQHINDMLGHACGDRVLCAVSERLNAQIGGAGIVARLSGDEFAIAIRCGELYETAAQLAERIALAFDAPLATAGRQHRIKVSIGAAIYPGDGRTAEELLSNSHLAFCRAKATKRGGHVVFEGAIRRELESRLTLEAELVLAAERNEFELFYQPQVRLADGGLIGAEALIRWRHPVRGLVSPAEFMPVVNTSSISDRVAGWVLVTACRQARTWERAGHNVRIGVNLSPSQLQSGDLATSVAEVLDITGLTPSLLELEVTEDILLLDEQRVLDTVLRIQELGVRVVFDDFGTGYASLSYLKKFPLDGLKIDRSFVLELLADSGDAAIVGSTISLSKQLGLSVIAEGIENRATADLLASMGCEEGQGYFFGRPMPAQAFEEQFLTVRESTARVLAGGEAA</sequence>
<dbReference type="InterPro" id="IPR000014">
    <property type="entry name" value="PAS"/>
</dbReference>
<evidence type="ECO:0000313" key="5">
    <source>
        <dbReference type="EMBL" id="QWG24975.1"/>
    </source>
</evidence>
<dbReference type="Gene3D" id="3.30.450.20">
    <property type="entry name" value="PAS domain"/>
    <property type="match status" value="1"/>
</dbReference>
<dbReference type="InterPro" id="IPR035919">
    <property type="entry name" value="EAL_sf"/>
</dbReference>
<dbReference type="PROSITE" id="PS50883">
    <property type="entry name" value="EAL"/>
    <property type="match status" value="1"/>
</dbReference>
<dbReference type="InterPro" id="IPR007890">
    <property type="entry name" value="CHASE2"/>
</dbReference>
<feature type="domain" description="PAS" evidence="2">
    <location>
        <begin position="354"/>
        <end position="399"/>
    </location>
</feature>
<dbReference type="Gene3D" id="3.20.20.450">
    <property type="entry name" value="EAL domain"/>
    <property type="match status" value="1"/>
</dbReference>
<dbReference type="PROSITE" id="PS50887">
    <property type="entry name" value="GGDEF"/>
    <property type="match status" value="1"/>
</dbReference>
<dbReference type="InterPro" id="IPR052155">
    <property type="entry name" value="Biofilm_reg_signaling"/>
</dbReference>
<evidence type="ECO:0000256" key="1">
    <source>
        <dbReference type="SAM" id="Phobius"/>
    </source>
</evidence>
<evidence type="ECO:0000259" key="4">
    <source>
        <dbReference type="PROSITE" id="PS50887"/>
    </source>
</evidence>
<evidence type="ECO:0000259" key="2">
    <source>
        <dbReference type="PROSITE" id="PS50112"/>
    </source>
</evidence>
<dbReference type="SMART" id="SM01080">
    <property type="entry name" value="CHASE2"/>
    <property type="match status" value="1"/>
</dbReference>
<keyword evidence="1" id="KW-1133">Transmembrane helix</keyword>
<keyword evidence="1" id="KW-0472">Membrane</keyword>
<dbReference type="AlphaFoldDB" id="A0A975RYN9"/>
<feature type="transmembrane region" description="Helical" evidence="1">
    <location>
        <begin position="268"/>
        <end position="287"/>
    </location>
</feature>
<name>A0A975RYN9_9BRAD</name>
<feature type="domain" description="GGDEF" evidence="4">
    <location>
        <begin position="514"/>
        <end position="647"/>
    </location>
</feature>
<feature type="domain" description="EAL" evidence="3">
    <location>
        <begin position="656"/>
        <end position="909"/>
    </location>
</feature>
<dbReference type="CDD" id="cd00130">
    <property type="entry name" value="PAS"/>
    <property type="match status" value="1"/>
</dbReference>
<dbReference type="SMART" id="SM00267">
    <property type="entry name" value="GGDEF"/>
    <property type="match status" value="1"/>
</dbReference>
<dbReference type="SUPFAM" id="SSF55785">
    <property type="entry name" value="PYP-like sensor domain (PAS domain)"/>
    <property type="match status" value="1"/>
</dbReference>
<dbReference type="Pfam" id="PF13426">
    <property type="entry name" value="PAS_9"/>
    <property type="match status" value="1"/>
</dbReference>
<gene>
    <name evidence="5" type="ORF">KMZ93_08900</name>
</gene>
<dbReference type="InterPro" id="IPR000160">
    <property type="entry name" value="GGDEF_dom"/>
</dbReference>
<organism evidence="5 6">
    <name type="scientific">Bradyrhizobium sediminis</name>
    <dbReference type="NCBI Taxonomy" id="2840469"/>
    <lineage>
        <taxon>Bacteria</taxon>
        <taxon>Pseudomonadati</taxon>
        <taxon>Pseudomonadota</taxon>
        <taxon>Alphaproteobacteria</taxon>
        <taxon>Hyphomicrobiales</taxon>
        <taxon>Nitrobacteraceae</taxon>
        <taxon>Bradyrhizobium</taxon>
    </lineage>
</organism>
<dbReference type="SMART" id="SM00052">
    <property type="entry name" value="EAL"/>
    <property type="match status" value="1"/>
</dbReference>
<evidence type="ECO:0000313" key="6">
    <source>
        <dbReference type="Proteomes" id="UP000676951"/>
    </source>
</evidence>
<dbReference type="SUPFAM" id="SSF141868">
    <property type="entry name" value="EAL domain-like"/>
    <property type="match status" value="1"/>
</dbReference>
<feature type="transmembrane region" description="Helical" evidence="1">
    <location>
        <begin position="321"/>
        <end position="341"/>
    </location>
</feature>
<evidence type="ECO:0000259" key="3">
    <source>
        <dbReference type="PROSITE" id="PS50883"/>
    </source>
</evidence>
<dbReference type="Pfam" id="PF00990">
    <property type="entry name" value="GGDEF"/>
    <property type="match status" value="1"/>
</dbReference>
<reference evidence="5 6" key="1">
    <citation type="submission" date="2021-06" db="EMBL/GenBank/DDBJ databases">
        <title>Bradyrhizobium sp. S2-11-4 Genome sequencing.</title>
        <authorList>
            <person name="Jin L."/>
        </authorList>
    </citation>
    <scope>NUCLEOTIDE SEQUENCE [LARGE SCALE GENOMIC DNA]</scope>
    <source>
        <strain evidence="5 6">S2-11-4</strain>
    </source>
</reference>
<dbReference type="InterPro" id="IPR035965">
    <property type="entry name" value="PAS-like_dom_sf"/>
</dbReference>
<dbReference type="SUPFAM" id="SSF55073">
    <property type="entry name" value="Nucleotide cyclase"/>
    <property type="match status" value="1"/>
</dbReference>
<dbReference type="Pfam" id="PF00563">
    <property type="entry name" value="EAL"/>
    <property type="match status" value="1"/>
</dbReference>
<accession>A0A975RYN9</accession>
<dbReference type="InterPro" id="IPR001633">
    <property type="entry name" value="EAL_dom"/>
</dbReference>
<dbReference type="CDD" id="cd01949">
    <property type="entry name" value="GGDEF"/>
    <property type="match status" value="1"/>
</dbReference>
<dbReference type="InterPro" id="IPR043128">
    <property type="entry name" value="Rev_trsase/Diguanyl_cyclase"/>
</dbReference>
<dbReference type="NCBIfam" id="TIGR00229">
    <property type="entry name" value="sensory_box"/>
    <property type="match status" value="1"/>
</dbReference>
<dbReference type="CDD" id="cd01948">
    <property type="entry name" value="EAL"/>
    <property type="match status" value="1"/>
</dbReference>
<dbReference type="Proteomes" id="UP000676951">
    <property type="component" value="Chromosome"/>
</dbReference>
<dbReference type="Pfam" id="PF05226">
    <property type="entry name" value="CHASE2"/>
    <property type="match status" value="1"/>
</dbReference>
<protein>
    <submittedName>
        <fullName evidence="5">EAL domain-containing protein</fullName>
    </submittedName>
</protein>
<feature type="transmembrane region" description="Helical" evidence="1">
    <location>
        <begin position="294"/>
        <end position="315"/>
    </location>
</feature>
<dbReference type="InterPro" id="IPR029787">
    <property type="entry name" value="Nucleotide_cyclase"/>
</dbReference>
<dbReference type="PANTHER" id="PTHR44757:SF2">
    <property type="entry name" value="BIOFILM ARCHITECTURE MAINTENANCE PROTEIN MBAA"/>
    <property type="match status" value="1"/>
</dbReference>
<dbReference type="PROSITE" id="PS50112">
    <property type="entry name" value="PAS"/>
    <property type="match status" value="1"/>
</dbReference>
<keyword evidence="1" id="KW-0812">Transmembrane</keyword>
<keyword evidence="6" id="KW-1185">Reference proteome</keyword>
<dbReference type="PANTHER" id="PTHR44757">
    <property type="entry name" value="DIGUANYLATE CYCLASE DGCP"/>
    <property type="match status" value="1"/>
</dbReference>
<dbReference type="Gene3D" id="3.30.70.270">
    <property type="match status" value="1"/>
</dbReference>
<dbReference type="SMART" id="SM00091">
    <property type="entry name" value="PAS"/>
    <property type="match status" value="1"/>
</dbReference>
<dbReference type="NCBIfam" id="TIGR00254">
    <property type="entry name" value="GGDEF"/>
    <property type="match status" value="1"/>
</dbReference>
<dbReference type="EMBL" id="CP076136">
    <property type="protein sequence ID" value="QWG24975.1"/>
    <property type="molecule type" value="Genomic_DNA"/>
</dbReference>